<reference evidence="3" key="1">
    <citation type="journal article" date="2019" name="Int. J. Syst. Evol. Microbiol.">
        <title>The Global Catalogue of Microorganisms (GCM) 10K type strain sequencing project: providing services to taxonomists for standard genome sequencing and annotation.</title>
        <authorList>
            <consortium name="The Broad Institute Genomics Platform"/>
            <consortium name="The Broad Institute Genome Sequencing Center for Infectious Disease"/>
            <person name="Wu L."/>
            <person name="Ma J."/>
        </authorList>
    </citation>
    <scope>NUCLEOTIDE SEQUENCE [LARGE SCALE GENOMIC DNA]</scope>
    <source>
        <strain evidence="3">CCM 7132</strain>
    </source>
</reference>
<gene>
    <name evidence="2" type="ORF">GCM10007207_26040</name>
</gene>
<dbReference type="Pfam" id="PF02643">
    <property type="entry name" value="DUF192"/>
    <property type="match status" value="1"/>
</dbReference>
<evidence type="ECO:0008006" key="4">
    <source>
        <dbReference type="Google" id="ProtNLM"/>
    </source>
</evidence>
<feature type="chain" id="PRO_5045083263" description="DUF192 domain-containing protein" evidence="1">
    <location>
        <begin position="26"/>
        <end position="165"/>
    </location>
</feature>
<keyword evidence="3" id="KW-1185">Reference proteome</keyword>
<dbReference type="InterPro" id="IPR003795">
    <property type="entry name" value="DUF192"/>
</dbReference>
<evidence type="ECO:0000313" key="3">
    <source>
        <dbReference type="Proteomes" id="UP000637769"/>
    </source>
</evidence>
<sequence length="165" mass="17436">MKTLFTKGLLLAGIALALPVSGVLADDAKPAVAQKPLEKAPLTITDRQGHKHEFTVEIARSEKEKEAGETFRASPPEGTGMLFLFTPPEAAAMWMHDTPASLDMVFIAPDGHIQAMAEKTVPFSERRLSGNGDSAAVLEVAAGTMEKNGIVVGDVVSSKALPTAR</sequence>
<dbReference type="EMBL" id="BMCH01000007">
    <property type="protein sequence ID" value="GGC39308.1"/>
    <property type="molecule type" value="Genomic_DNA"/>
</dbReference>
<comment type="caution">
    <text evidence="2">The sequence shown here is derived from an EMBL/GenBank/DDBJ whole genome shotgun (WGS) entry which is preliminary data.</text>
</comment>
<accession>A0ABQ1MGE6</accession>
<evidence type="ECO:0000256" key="1">
    <source>
        <dbReference type="SAM" id="SignalP"/>
    </source>
</evidence>
<proteinExistence type="predicted"/>
<organism evidence="2 3">
    <name type="scientific">Asaia siamensis</name>
    <dbReference type="NCBI Taxonomy" id="110479"/>
    <lineage>
        <taxon>Bacteria</taxon>
        <taxon>Pseudomonadati</taxon>
        <taxon>Pseudomonadota</taxon>
        <taxon>Alphaproteobacteria</taxon>
        <taxon>Acetobacterales</taxon>
        <taxon>Acetobacteraceae</taxon>
        <taxon>Asaia</taxon>
    </lineage>
</organism>
<dbReference type="Gene3D" id="2.60.120.1140">
    <property type="entry name" value="Protein of unknown function DUF192"/>
    <property type="match status" value="1"/>
</dbReference>
<dbReference type="PANTHER" id="PTHR37953:SF1">
    <property type="entry name" value="UPF0127 PROTEIN MJ1496"/>
    <property type="match status" value="1"/>
</dbReference>
<dbReference type="Proteomes" id="UP000637769">
    <property type="component" value="Unassembled WGS sequence"/>
</dbReference>
<dbReference type="PANTHER" id="PTHR37953">
    <property type="entry name" value="UPF0127 PROTEIN MJ1496"/>
    <property type="match status" value="1"/>
</dbReference>
<dbReference type="RefSeq" id="WP_188427246.1">
    <property type="nucleotide sequence ID" value="NZ_BMCH01000007.1"/>
</dbReference>
<protein>
    <recommendedName>
        <fullName evidence="4">DUF192 domain-containing protein</fullName>
    </recommendedName>
</protein>
<feature type="signal peptide" evidence="1">
    <location>
        <begin position="1"/>
        <end position="25"/>
    </location>
</feature>
<name>A0ABQ1MGE6_9PROT</name>
<dbReference type="InterPro" id="IPR038695">
    <property type="entry name" value="Saro_0823-like_sf"/>
</dbReference>
<evidence type="ECO:0000313" key="2">
    <source>
        <dbReference type="EMBL" id="GGC39308.1"/>
    </source>
</evidence>
<keyword evidence="1" id="KW-0732">Signal</keyword>